<organism evidence="1 2">
    <name type="scientific">Lacihabitans soyangensis</name>
    <dbReference type="NCBI Taxonomy" id="869394"/>
    <lineage>
        <taxon>Bacteria</taxon>
        <taxon>Pseudomonadati</taxon>
        <taxon>Bacteroidota</taxon>
        <taxon>Cytophagia</taxon>
        <taxon>Cytophagales</taxon>
        <taxon>Leadbetterellaceae</taxon>
        <taxon>Lacihabitans</taxon>
    </lineage>
</organism>
<evidence type="ECO:0000313" key="2">
    <source>
        <dbReference type="Proteomes" id="UP001204144"/>
    </source>
</evidence>
<comment type="caution">
    <text evidence="1">The sequence shown here is derived from an EMBL/GenBank/DDBJ whole genome shotgun (WGS) entry which is preliminary data.</text>
</comment>
<protein>
    <submittedName>
        <fullName evidence="1">Uncharacterized protein</fullName>
    </submittedName>
</protein>
<dbReference type="AlphaFoldDB" id="A0AAE3H032"/>
<reference evidence="1 2" key="1">
    <citation type="submission" date="2018-11" db="EMBL/GenBank/DDBJ databases">
        <title>Novel bacteria species description.</title>
        <authorList>
            <person name="Han J.-H."/>
        </authorList>
    </citation>
    <scope>NUCLEOTIDE SEQUENCE [LARGE SCALE GENOMIC DNA]</scope>
    <source>
        <strain evidence="1 2">KCTC23259</strain>
    </source>
</reference>
<name>A0AAE3H032_9BACT</name>
<dbReference type="EMBL" id="RJUF01000010">
    <property type="protein sequence ID" value="MCP9762469.1"/>
    <property type="molecule type" value="Genomic_DNA"/>
</dbReference>
<accession>A0AAE3H032</accession>
<dbReference type="Proteomes" id="UP001204144">
    <property type="component" value="Unassembled WGS sequence"/>
</dbReference>
<sequence>MNPLAITYPKKRSIDSPIDKLTNKIFDSADGIFRGFSFGQDLDEIIAKERFKVFEREKEYVGVSFTNSKMETIDILYFRSVFNKLEKIQVEVFMNTEKDSDDIFDAFFFKIFEKNGYPNPIKDGFCWNRESEPNVSLKKVKNKLDQGVQLVFEK</sequence>
<keyword evidence="2" id="KW-1185">Reference proteome</keyword>
<proteinExistence type="predicted"/>
<dbReference type="RefSeq" id="WP_255036238.1">
    <property type="nucleotide sequence ID" value="NZ_RJUF01000010.1"/>
</dbReference>
<gene>
    <name evidence="1" type="ORF">EGI31_05845</name>
</gene>
<evidence type="ECO:0000313" key="1">
    <source>
        <dbReference type="EMBL" id="MCP9762469.1"/>
    </source>
</evidence>